<keyword evidence="7" id="KW-0963">Cytoplasm</keyword>
<dbReference type="PANTHER" id="PTHR48078:SF2">
    <property type="entry name" value="CATABOLIC L-SERINE_THREONINE DEHYDRATASE"/>
    <property type="match status" value="1"/>
</dbReference>
<dbReference type="Proteomes" id="UP000253472">
    <property type="component" value="Unassembled WGS sequence"/>
</dbReference>
<dbReference type="GO" id="GO:0005737">
    <property type="term" value="C:cytoplasm"/>
    <property type="evidence" value="ECO:0007669"/>
    <property type="project" value="UniProtKB-SubCell"/>
</dbReference>
<evidence type="ECO:0000313" key="12">
    <source>
        <dbReference type="EMBL" id="RCK55389.1"/>
    </source>
</evidence>
<reference evidence="12 13" key="1">
    <citation type="submission" date="2018-06" db="EMBL/GenBank/DDBJ databases">
        <title>Whole genome sequencing of Candida tropicalis (genome annotated by CSBL at Korea University).</title>
        <authorList>
            <person name="Ahn J."/>
        </authorList>
    </citation>
    <scope>NUCLEOTIDE SEQUENCE [LARGE SCALE GENOMIC DNA]</scope>
    <source>
        <strain evidence="12 13">ATCC 20962</strain>
    </source>
</reference>
<sequence>MSSTTTTTSTSENLQPSTKLVQPYVQTSLTEVTDILPIKPPCRVFFKNELEQPSGSFKLRGIGHLVHKSIENAIANHPTKKIHVFASSGGNAGLAAAYLAYFYKVKCTVVLPVISKPVVQEKLRSYGAEIILFGNTINEADKHLKNLMNSIDLDSIYSVYCHPFNNPLIWEGHSSLVDEVCSQLGPEELGSLKGMVCSVGGGGLYNGIYQGMKRNKISGDILLIETKQAPTLSESIEAGDVITLKSVNSMATSLACSYTTKQTLQYYLDNSEVQSKLELIDDIDALRACVAFSKCCKKTVEPACGAALSVAYNKIDLLYKSFGHLQPSDIVVVVACGGSCTTDSDLATYEQIIRNSETKL</sequence>
<comment type="similarity">
    <text evidence="4">Belongs to the serine/threonine dehydratase family.</text>
</comment>
<evidence type="ECO:0000256" key="3">
    <source>
        <dbReference type="ARBA" id="ARBA00004742"/>
    </source>
</evidence>
<evidence type="ECO:0000256" key="5">
    <source>
        <dbReference type="ARBA" id="ARBA00012093"/>
    </source>
</evidence>
<keyword evidence="13" id="KW-1185">Reference proteome</keyword>
<feature type="domain" description="Tryptophan synthase beta chain-like PALP" evidence="11">
    <location>
        <begin position="40"/>
        <end position="337"/>
    </location>
</feature>
<organism evidence="12 13">
    <name type="scientific">Candida viswanathii</name>
    <dbReference type="NCBI Taxonomy" id="5486"/>
    <lineage>
        <taxon>Eukaryota</taxon>
        <taxon>Fungi</taxon>
        <taxon>Dikarya</taxon>
        <taxon>Ascomycota</taxon>
        <taxon>Saccharomycotina</taxon>
        <taxon>Pichiomycetes</taxon>
        <taxon>Debaryomycetaceae</taxon>
        <taxon>Candida/Lodderomyces clade</taxon>
        <taxon>Candida</taxon>
    </lineage>
</organism>
<comment type="catalytic activity">
    <reaction evidence="10">
        <text>L-serine = pyruvate + NH4(+)</text>
        <dbReference type="Rhea" id="RHEA:19169"/>
        <dbReference type="ChEBI" id="CHEBI:15361"/>
        <dbReference type="ChEBI" id="CHEBI:28938"/>
        <dbReference type="ChEBI" id="CHEBI:33384"/>
        <dbReference type="EC" id="4.3.1.17"/>
    </reaction>
</comment>
<evidence type="ECO:0000256" key="7">
    <source>
        <dbReference type="ARBA" id="ARBA00022490"/>
    </source>
</evidence>
<keyword evidence="9" id="KW-0456">Lyase</keyword>
<dbReference type="GO" id="GO:0009097">
    <property type="term" value="P:isoleucine biosynthetic process"/>
    <property type="evidence" value="ECO:0007669"/>
    <property type="project" value="TreeGrafter"/>
</dbReference>
<dbReference type="AlphaFoldDB" id="A0A367XPR3"/>
<dbReference type="Pfam" id="PF00291">
    <property type="entry name" value="PALP"/>
    <property type="match status" value="1"/>
</dbReference>
<proteinExistence type="inferred from homology"/>
<dbReference type="GO" id="GO:0006094">
    <property type="term" value="P:gluconeogenesis"/>
    <property type="evidence" value="ECO:0007669"/>
    <property type="project" value="UniProtKB-KW"/>
</dbReference>
<accession>A0A367XPR3</accession>
<dbReference type="Gene3D" id="3.40.50.1100">
    <property type="match status" value="2"/>
</dbReference>
<comment type="subcellular location">
    <subcellularLocation>
        <location evidence="2">Cytoplasm</location>
    </subcellularLocation>
</comment>
<dbReference type="EC" id="4.3.1.17" evidence="5"/>
<dbReference type="InterPro" id="IPR000634">
    <property type="entry name" value="Ser/Thr_deHydtase_PyrdxlP-BS"/>
</dbReference>
<comment type="caution">
    <text evidence="12">The sequence shown here is derived from an EMBL/GenBank/DDBJ whole genome shotgun (WGS) entry which is preliminary data.</text>
</comment>
<dbReference type="GO" id="GO:0006567">
    <property type="term" value="P:L-threonine catabolic process"/>
    <property type="evidence" value="ECO:0007669"/>
    <property type="project" value="TreeGrafter"/>
</dbReference>
<dbReference type="OrthoDB" id="7773036at2759"/>
<dbReference type="GO" id="GO:0004794">
    <property type="term" value="F:threonine deaminase activity"/>
    <property type="evidence" value="ECO:0007669"/>
    <property type="project" value="TreeGrafter"/>
</dbReference>
<dbReference type="InterPro" id="IPR036052">
    <property type="entry name" value="TrpB-like_PALP_sf"/>
</dbReference>
<evidence type="ECO:0000256" key="1">
    <source>
        <dbReference type="ARBA" id="ARBA00001933"/>
    </source>
</evidence>
<evidence type="ECO:0000256" key="8">
    <source>
        <dbReference type="ARBA" id="ARBA00022898"/>
    </source>
</evidence>
<dbReference type="SUPFAM" id="SSF53686">
    <property type="entry name" value="Tryptophan synthase beta subunit-like PLP-dependent enzymes"/>
    <property type="match status" value="1"/>
</dbReference>
<keyword evidence="8" id="KW-0663">Pyridoxal phosphate</keyword>
<protein>
    <recommendedName>
        <fullName evidence="5">L-serine ammonia-lyase</fullName>
        <ecNumber evidence="5">4.3.1.17</ecNumber>
    </recommendedName>
</protein>
<dbReference type="InterPro" id="IPR001926">
    <property type="entry name" value="TrpB-like_PALP"/>
</dbReference>
<dbReference type="PANTHER" id="PTHR48078">
    <property type="entry name" value="THREONINE DEHYDRATASE, MITOCHONDRIAL-RELATED"/>
    <property type="match status" value="1"/>
</dbReference>
<dbReference type="GO" id="GO:0006565">
    <property type="term" value="P:L-serine catabolic process"/>
    <property type="evidence" value="ECO:0007669"/>
    <property type="project" value="TreeGrafter"/>
</dbReference>
<evidence type="ECO:0000256" key="2">
    <source>
        <dbReference type="ARBA" id="ARBA00004496"/>
    </source>
</evidence>
<keyword evidence="6" id="KW-0312">Gluconeogenesis</keyword>
<dbReference type="FunFam" id="3.40.50.1100:FF:000040">
    <property type="entry name" value="L-serine dehydratase, putative"/>
    <property type="match status" value="1"/>
</dbReference>
<evidence type="ECO:0000256" key="4">
    <source>
        <dbReference type="ARBA" id="ARBA00010869"/>
    </source>
</evidence>
<dbReference type="InterPro" id="IPR050147">
    <property type="entry name" value="Ser/Thr_Dehydratase"/>
</dbReference>
<dbReference type="GO" id="GO:0003941">
    <property type="term" value="F:L-serine ammonia-lyase activity"/>
    <property type="evidence" value="ECO:0007669"/>
    <property type="project" value="UniProtKB-EC"/>
</dbReference>
<gene>
    <name evidence="12" type="primary">CHA1_2</name>
    <name evidence="12" type="ORF">Cantr_03732</name>
</gene>
<evidence type="ECO:0000256" key="6">
    <source>
        <dbReference type="ARBA" id="ARBA00022432"/>
    </source>
</evidence>
<comment type="cofactor">
    <cofactor evidence="1">
        <name>pyridoxal 5'-phosphate</name>
        <dbReference type="ChEBI" id="CHEBI:597326"/>
    </cofactor>
</comment>
<evidence type="ECO:0000259" key="11">
    <source>
        <dbReference type="Pfam" id="PF00291"/>
    </source>
</evidence>
<name>A0A367XPR3_9ASCO</name>
<evidence type="ECO:0000256" key="9">
    <source>
        <dbReference type="ARBA" id="ARBA00023239"/>
    </source>
</evidence>
<dbReference type="STRING" id="5486.A0A367XPR3"/>
<dbReference type="EMBL" id="QLNQ01000030">
    <property type="protein sequence ID" value="RCK55389.1"/>
    <property type="molecule type" value="Genomic_DNA"/>
</dbReference>
<evidence type="ECO:0000313" key="13">
    <source>
        <dbReference type="Proteomes" id="UP000253472"/>
    </source>
</evidence>
<dbReference type="GO" id="GO:0030170">
    <property type="term" value="F:pyridoxal phosphate binding"/>
    <property type="evidence" value="ECO:0007669"/>
    <property type="project" value="InterPro"/>
</dbReference>
<comment type="pathway">
    <text evidence="3">Carbohydrate biosynthesis; gluconeogenesis.</text>
</comment>
<dbReference type="PROSITE" id="PS00165">
    <property type="entry name" value="DEHYDRATASE_SER_THR"/>
    <property type="match status" value="1"/>
</dbReference>
<evidence type="ECO:0000256" key="10">
    <source>
        <dbReference type="ARBA" id="ARBA00049406"/>
    </source>
</evidence>